<keyword evidence="13 15" id="KW-1015">Disulfide bond</keyword>
<keyword evidence="6 16" id="KW-0768">Sushi</keyword>
<dbReference type="CDD" id="cd00033">
    <property type="entry name" value="CCP"/>
    <property type="match status" value="10"/>
</dbReference>
<dbReference type="Pfam" id="PF00354">
    <property type="entry name" value="Pentaxin"/>
    <property type="match status" value="1"/>
</dbReference>
<evidence type="ECO:0000256" key="6">
    <source>
        <dbReference type="ARBA" id="ARBA00022659"/>
    </source>
</evidence>
<dbReference type="SUPFAM" id="SSF49899">
    <property type="entry name" value="Concanavalin A-like lectins/glucanases"/>
    <property type="match status" value="1"/>
</dbReference>
<dbReference type="GO" id="GO:0060255">
    <property type="term" value="P:regulation of macromolecule metabolic process"/>
    <property type="evidence" value="ECO:0007669"/>
    <property type="project" value="UniProtKB-ARBA"/>
</dbReference>
<dbReference type="PROSITE" id="PS51828">
    <property type="entry name" value="PTX_2"/>
    <property type="match status" value="1"/>
</dbReference>
<feature type="domain" description="EGF-like" evidence="18">
    <location>
        <begin position="959"/>
        <end position="995"/>
    </location>
</feature>
<dbReference type="InterPro" id="IPR009030">
    <property type="entry name" value="Growth_fac_rcpt_cys_sf"/>
</dbReference>
<dbReference type="GO" id="GO:0030182">
    <property type="term" value="P:neuron differentiation"/>
    <property type="evidence" value="ECO:0007669"/>
    <property type="project" value="UniProtKB-ARBA"/>
</dbReference>
<feature type="domain" description="Sushi" evidence="20">
    <location>
        <begin position="1777"/>
        <end position="1830"/>
    </location>
</feature>
<feature type="disulfide bond" evidence="16">
    <location>
        <begin position="1359"/>
        <end position="1386"/>
    </location>
</feature>
<keyword evidence="3" id="KW-1003">Cell membrane</keyword>
<feature type="disulfide bond" evidence="16">
    <location>
        <begin position="21"/>
        <end position="64"/>
    </location>
</feature>
<keyword evidence="12" id="KW-0472">Membrane</keyword>
<evidence type="ECO:0000256" key="2">
    <source>
        <dbReference type="ARBA" id="ARBA00022473"/>
    </source>
</evidence>
<dbReference type="GO" id="GO:0048592">
    <property type="term" value="P:eye morphogenesis"/>
    <property type="evidence" value="ECO:0007669"/>
    <property type="project" value="UniProtKB-ARBA"/>
</dbReference>
<dbReference type="InterPro" id="IPR000436">
    <property type="entry name" value="Sushi_SCR_CCP_dom"/>
</dbReference>
<dbReference type="Gene3D" id="2.10.70.10">
    <property type="entry name" value="Complement Module, domain 1"/>
    <property type="match status" value="11"/>
</dbReference>
<feature type="domain" description="EGF-like" evidence="18">
    <location>
        <begin position="915"/>
        <end position="957"/>
    </location>
</feature>
<comment type="caution">
    <text evidence="15">Lacks conserved residue(s) required for the propagation of feature annotation.</text>
</comment>
<feature type="domain" description="Sushi" evidence="20">
    <location>
        <begin position="1663"/>
        <end position="1716"/>
    </location>
</feature>
<feature type="disulfide bond" evidence="16">
    <location>
        <begin position="1747"/>
        <end position="1774"/>
    </location>
</feature>
<keyword evidence="9" id="KW-0677">Repeat</keyword>
<dbReference type="Gene3D" id="2.60.120.200">
    <property type="match status" value="1"/>
</dbReference>
<feature type="disulfide bond" evidence="15">
    <location>
        <begin position="985"/>
        <end position="994"/>
    </location>
</feature>
<evidence type="ECO:0000256" key="14">
    <source>
        <dbReference type="ARBA" id="ARBA00023180"/>
    </source>
</evidence>
<keyword evidence="10" id="KW-0221">Differentiation</keyword>
<dbReference type="InterPro" id="IPR001759">
    <property type="entry name" value="PTX_dom"/>
</dbReference>
<evidence type="ECO:0008006" key="24">
    <source>
        <dbReference type="Google" id="ProtNLM"/>
    </source>
</evidence>
<reference evidence="22" key="1">
    <citation type="submission" date="2021-08" db="EMBL/GenBank/DDBJ databases">
        <authorList>
            <person name="Misof B."/>
            <person name="Oliver O."/>
            <person name="Podsiadlowski L."/>
            <person name="Donath A."/>
            <person name="Peters R."/>
            <person name="Mayer C."/>
            <person name="Rust J."/>
            <person name="Gunkel S."/>
            <person name="Lesny P."/>
            <person name="Martin S."/>
            <person name="Oeyen J.P."/>
            <person name="Petersen M."/>
            <person name="Panagiotis P."/>
            <person name="Wilbrandt J."/>
            <person name="Tanja T."/>
        </authorList>
    </citation>
    <scope>NUCLEOTIDE SEQUENCE</scope>
    <source>
        <strain evidence="22">GBR_01_08_01A</strain>
        <tissue evidence="22">Thorax + abdomen</tissue>
    </source>
</reference>
<feature type="disulfide bond" evidence="15">
    <location>
        <begin position="829"/>
        <end position="838"/>
    </location>
</feature>
<comment type="subcellular location">
    <subcellularLocation>
        <location evidence="1">Apical cell membrane</location>
        <topology evidence="1">Single-pass type I membrane protein</topology>
    </subcellularLocation>
</comment>
<dbReference type="Pfam" id="PF00084">
    <property type="entry name" value="Sushi"/>
    <property type="match status" value="10"/>
</dbReference>
<feature type="domain" description="Sushi" evidence="20">
    <location>
        <begin position="1389"/>
        <end position="1475"/>
    </location>
</feature>
<feature type="domain" description="Sushi" evidence="20">
    <location>
        <begin position="161"/>
        <end position="227"/>
    </location>
</feature>
<evidence type="ECO:0000259" key="18">
    <source>
        <dbReference type="PROSITE" id="PS50026"/>
    </source>
</evidence>
<accession>A0AAD9VK48</accession>
<dbReference type="PROSITE" id="PS01186">
    <property type="entry name" value="EGF_2"/>
    <property type="match status" value="3"/>
</dbReference>
<dbReference type="SMART" id="SM01411">
    <property type="entry name" value="Ephrin_rec_like"/>
    <property type="match status" value="2"/>
</dbReference>
<feature type="signal peptide" evidence="17">
    <location>
        <begin position="1"/>
        <end position="27"/>
    </location>
</feature>
<feature type="domain" description="HYR" evidence="19">
    <location>
        <begin position="309"/>
        <end position="393"/>
    </location>
</feature>
<dbReference type="InterPro" id="IPR000152">
    <property type="entry name" value="EGF-type_Asp/Asn_hydroxyl_site"/>
</dbReference>
<dbReference type="GO" id="GO:0080090">
    <property type="term" value="P:regulation of primary metabolic process"/>
    <property type="evidence" value="ECO:0007669"/>
    <property type="project" value="UniProtKB-ARBA"/>
</dbReference>
<dbReference type="InterPro" id="IPR003410">
    <property type="entry name" value="HYR_dom"/>
</dbReference>
<evidence type="ECO:0000256" key="17">
    <source>
        <dbReference type="SAM" id="SignalP"/>
    </source>
</evidence>
<dbReference type="Pfam" id="PF02494">
    <property type="entry name" value="HYR"/>
    <property type="match status" value="2"/>
</dbReference>
<dbReference type="InterPro" id="IPR013320">
    <property type="entry name" value="ConA-like_dom_sf"/>
</dbReference>
<feature type="domain" description="EGF-like" evidence="18">
    <location>
        <begin position="799"/>
        <end position="839"/>
    </location>
</feature>
<feature type="disulfide bond" evidence="15">
    <location>
        <begin position="787"/>
        <end position="796"/>
    </location>
</feature>
<dbReference type="PROSITE" id="PS50923">
    <property type="entry name" value="SUSHI"/>
    <property type="match status" value="11"/>
</dbReference>
<evidence type="ECO:0000256" key="12">
    <source>
        <dbReference type="ARBA" id="ARBA00023136"/>
    </source>
</evidence>
<feature type="domain" description="HYR" evidence="19">
    <location>
        <begin position="226"/>
        <end position="308"/>
    </location>
</feature>
<feature type="domain" description="Pentraxin (PTX)" evidence="21">
    <location>
        <begin position="1000"/>
        <end position="1199"/>
    </location>
</feature>
<name>A0AAD9VK48_9HYME</name>
<dbReference type="SMART" id="SM00179">
    <property type="entry name" value="EGF_CA"/>
    <property type="match status" value="6"/>
</dbReference>
<evidence type="ECO:0000256" key="3">
    <source>
        <dbReference type="ARBA" id="ARBA00022475"/>
    </source>
</evidence>
<dbReference type="Pfam" id="PF00008">
    <property type="entry name" value="EGF"/>
    <property type="match status" value="3"/>
</dbReference>
<feature type="domain" description="EGF-like" evidence="18">
    <location>
        <begin position="761"/>
        <end position="797"/>
    </location>
</feature>
<keyword evidence="7" id="KW-0812">Transmembrane</keyword>
<dbReference type="PRINTS" id="PR00895">
    <property type="entry name" value="PENTAXIN"/>
</dbReference>
<feature type="disulfide bond" evidence="16">
    <location>
        <begin position="1533"/>
        <end position="1560"/>
    </location>
</feature>
<keyword evidence="8 17" id="KW-0732">Signal</keyword>
<dbReference type="GO" id="GO:0008593">
    <property type="term" value="P:regulation of Notch signaling pathway"/>
    <property type="evidence" value="ECO:0007669"/>
    <property type="project" value="UniProtKB-ARBA"/>
</dbReference>
<evidence type="ECO:0000256" key="13">
    <source>
        <dbReference type="ARBA" id="ARBA00023157"/>
    </source>
</evidence>
<feature type="disulfide bond" evidence="16">
    <location>
        <begin position="131"/>
        <end position="158"/>
    </location>
</feature>
<dbReference type="InterPro" id="IPR011641">
    <property type="entry name" value="Tyr-kin_ephrin_A/B_rcpt-like"/>
</dbReference>
<dbReference type="GO" id="GO:0048468">
    <property type="term" value="P:cell development"/>
    <property type="evidence" value="ECO:0007669"/>
    <property type="project" value="UniProtKB-ARBA"/>
</dbReference>
<feature type="domain" description="Sushi" evidence="20">
    <location>
        <begin position="1321"/>
        <end position="1388"/>
    </location>
</feature>
<organism evidence="22 23">
    <name type="scientific">Odynerus spinipes</name>
    <dbReference type="NCBI Taxonomy" id="1348599"/>
    <lineage>
        <taxon>Eukaryota</taxon>
        <taxon>Metazoa</taxon>
        <taxon>Ecdysozoa</taxon>
        <taxon>Arthropoda</taxon>
        <taxon>Hexapoda</taxon>
        <taxon>Insecta</taxon>
        <taxon>Pterygota</taxon>
        <taxon>Neoptera</taxon>
        <taxon>Endopterygota</taxon>
        <taxon>Hymenoptera</taxon>
        <taxon>Apocrita</taxon>
        <taxon>Aculeata</taxon>
        <taxon>Vespoidea</taxon>
        <taxon>Vespidae</taxon>
        <taxon>Eumeninae</taxon>
        <taxon>Odynerus</taxon>
    </lineage>
</organism>
<evidence type="ECO:0000313" key="23">
    <source>
        <dbReference type="Proteomes" id="UP001258017"/>
    </source>
</evidence>
<dbReference type="SUPFAM" id="SSF57535">
    <property type="entry name" value="Complement control module/SCR domain"/>
    <property type="match status" value="11"/>
</dbReference>
<dbReference type="Pfam" id="PF07699">
    <property type="entry name" value="Ephrin_rec_like"/>
    <property type="match status" value="2"/>
</dbReference>
<dbReference type="EMBL" id="JAIFRP010004405">
    <property type="protein sequence ID" value="KAK2576677.1"/>
    <property type="molecule type" value="Genomic_DNA"/>
</dbReference>
<feature type="disulfide bond" evidence="16">
    <location>
        <begin position="1291"/>
        <end position="1318"/>
    </location>
</feature>
<dbReference type="GO" id="GO:0003002">
    <property type="term" value="P:regionalization"/>
    <property type="evidence" value="ECO:0007669"/>
    <property type="project" value="UniProtKB-ARBA"/>
</dbReference>
<dbReference type="PROSITE" id="PS50026">
    <property type="entry name" value="EGF_3"/>
    <property type="match status" value="6"/>
</dbReference>
<feature type="chain" id="PRO_5042035505" description="Sushi, von Willebrand factor type A, EGF and pentraxin domain-containing protein 1" evidence="17">
    <location>
        <begin position="28"/>
        <end position="1831"/>
    </location>
</feature>
<dbReference type="InterPro" id="IPR050350">
    <property type="entry name" value="Compl-Cell_Adhes-Reg"/>
</dbReference>
<keyword evidence="23" id="KW-1185">Reference proteome</keyword>
<dbReference type="InterPro" id="IPR035976">
    <property type="entry name" value="Sushi/SCR/CCP_sf"/>
</dbReference>
<evidence type="ECO:0000259" key="19">
    <source>
        <dbReference type="PROSITE" id="PS50825"/>
    </source>
</evidence>
<feature type="domain" description="Sushi" evidence="20">
    <location>
        <begin position="1263"/>
        <end position="1320"/>
    </location>
</feature>
<dbReference type="SUPFAM" id="SSF57196">
    <property type="entry name" value="EGF/Laminin"/>
    <property type="match status" value="6"/>
</dbReference>
<dbReference type="SMART" id="SM00181">
    <property type="entry name" value="EGF"/>
    <property type="match status" value="7"/>
</dbReference>
<dbReference type="InterPro" id="IPR000742">
    <property type="entry name" value="EGF"/>
</dbReference>
<feature type="domain" description="EGF-like" evidence="18">
    <location>
        <begin position="879"/>
        <end position="912"/>
    </location>
</feature>
<proteinExistence type="predicted"/>
<dbReference type="Gene3D" id="2.10.25.10">
    <property type="entry name" value="Laminin"/>
    <property type="match status" value="6"/>
</dbReference>
<dbReference type="Proteomes" id="UP001258017">
    <property type="component" value="Unassembled WGS sequence"/>
</dbReference>
<gene>
    <name evidence="22" type="ORF">KPH14_005338</name>
</gene>
<dbReference type="PANTHER" id="PTHR19325">
    <property type="entry name" value="COMPLEMENT COMPONENT-RELATED SUSHI DOMAIN-CONTAINING"/>
    <property type="match status" value="1"/>
</dbReference>
<dbReference type="GO" id="GO:0009967">
    <property type="term" value="P:positive regulation of signal transduction"/>
    <property type="evidence" value="ECO:0007669"/>
    <property type="project" value="UniProtKB-ARBA"/>
</dbReference>
<evidence type="ECO:0000256" key="10">
    <source>
        <dbReference type="ARBA" id="ARBA00022782"/>
    </source>
</evidence>
<reference evidence="22" key="2">
    <citation type="journal article" date="2023" name="Commun. Biol.">
        <title>Intrasexual cuticular hydrocarbon dimorphism in a wasp sheds light on hydrocarbon biosynthesis genes in Hymenoptera.</title>
        <authorList>
            <person name="Moris V.C."/>
            <person name="Podsiadlowski L."/>
            <person name="Martin S."/>
            <person name="Oeyen J.P."/>
            <person name="Donath A."/>
            <person name="Petersen M."/>
            <person name="Wilbrandt J."/>
            <person name="Misof B."/>
            <person name="Liedtke D."/>
            <person name="Thamm M."/>
            <person name="Scheiner R."/>
            <person name="Schmitt T."/>
            <person name="Niehuis O."/>
        </authorList>
    </citation>
    <scope>NUCLEOTIDE SEQUENCE</scope>
    <source>
        <strain evidence="22">GBR_01_08_01A</strain>
    </source>
</reference>
<evidence type="ECO:0000256" key="15">
    <source>
        <dbReference type="PROSITE-ProRule" id="PRU00076"/>
    </source>
</evidence>
<dbReference type="GO" id="GO:0051241">
    <property type="term" value="P:negative regulation of multicellular organismal process"/>
    <property type="evidence" value="ECO:0007669"/>
    <property type="project" value="UniProtKB-ARBA"/>
</dbReference>
<feature type="domain" description="EGF-like" evidence="18">
    <location>
        <begin position="841"/>
        <end position="877"/>
    </location>
</feature>
<dbReference type="FunFam" id="2.10.25.10:FF:000565">
    <property type="entry name" value="Predicted protein"/>
    <property type="match status" value="1"/>
</dbReference>
<keyword evidence="11" id="KW-1133">Transmembrane helix</keyword>
<keyword evidence="5" id="KW-0597">Phosphoprotein</keyword>
<keyword evidence="14" id="KW-0325">Glycoprotein</keyword>
<feature type="disulfide bond" evidence="15">
    <location>
        <begin position="867"/>
        <end position="876"/>
    </location>
</feature>
<dbReference type="PANTHER" id="PTHR19325:SF575">
    <property type="entry name" value="LOCOMOTION-RELATED PROTEIN HIKARU GENKI"/>
    <property type="match status" value="1"/>
</dbReference>
<feature type="domain" description="Sushi" evidence="20">
    <location>
        <begin position="1200"/>
        <end position="1262"/>
    </location>
</feature>
<feature type="domain" description="Sushi" evidence="20">
    <location>
        <begin position="102"/>
        <end position="160"/>
    </location>
</feature>
<dbReference type="Gene3D" id="2.10.50.10">
    <property type="entry name" value="Tumor Necrosis Factor Receptor, subunit A, domain 2"/>
    <property type="match status" value="1"/>
</dbReference>
<dbReference type="SMART" id="SM00159">
    <property type="entry name" value="PTX"/>
    <property type="match status" value="1"/>
</dbReference>
<dbReference type="FunFam" id="2.10.25.10:FF:000255">
    <property type="entry name" value="Sushi, nidogen and EGF-like domains 1"/>
    <property type="match status" value="1"/>
</dbReference>
<keyword evidence="2" id="KW-0217">Developmental protein</keyword>
<feature type="domain" description="Sushi" evidence="20">
    <location>
        <begin position="1717"/>
        <end position="1776"/>
    </location>
</feature>
<feature type="disulfide bond" evidence="15">
    <location>
        <begin position="947"/>
        <end position="956"/>
    </location>
</feature>
<evidence type="ECO:0000259" key="20">
    <source>
        <dbReference type="PROSITE" id="PS50923"/>
    </source>
</evidence>
<comment type="caution">
    <text evidence="22">The sequence shown here is derived from an EMBL/GenBank/DDBJ whole genome shotgun (WGS) entry which is preliminary data.</text>
</comment>
<feature type="domain" description="Sushi" evidence="20">
    <location>
        <begin position="19"/>
        <end position="93"/>
    </location>
</feature>
<evidence type="ECO:0000256" key="4">
    <source>
        <dbReference type="ARBA" id="ARBA00022536"/>
    </source>
</evidence>
<dbReference type="SMART" id="SM00032">
    <property type="entry name" value="CCP"/>
    <property type="match status" value="11"/>
</dbReference>
<evidence type="ECO:0000256" key="7">
    <source>
        <dbReference type="ARBA" id="ARBA00022692"/>
    </source>
</evidence>
<evidence type="ECO:0000256" key="5">
    <source>
        <dbReference type="ARBA" id="ARBA00022553"/>
    </source>
</evidence>
<evidence type="ECO:0000256" key="16">
    <source>
        <dbReference type="PROSITE-ProRule" id="PRU00302"/>
    </source>
</evidence>
<sequence length="1831" mass="206979">MRSDFSHSLYLTIVFFLVITCPKLKVPENGYLVKANACSNVVNAACGIRCRIGFQLTGDSIRLCGKDGTWSVKQKDVQLTLKKEYLTVKTCPALRAPSDGRVRCQHDDVYQDRKKEDSTSYPIDTRCQFRCDTGYQLRGSKIRNCLPLSRWDGLETTCKPIKCEPLKYLANGMISPVNCTGPDKLPFGMNCTISCKKGYKLMGPQSRSCGGRAGVWSQRRSINRCVDQTPPVIVCPSSITVESLPGKNYGYVNWTVPEATDDDNEPVVVWSKPHVVFPWKMKIGSRTIVYVAQDISGNKARCKFKVKIIDKESPMVENCVDPPVIFSNHKTGAINVTWNEPGFYDNSKQPIRIEQSHLLSENMFPFGKTKVVYNATDMYGNIASCVLNVTVEDACKNFTLPSNKRMNCLYNVNQTSQCITSCNEGYELVQEPAYLGTVNEDMPFKCSWENGTSNNYFMSDCLESEELKTVYLEGNIALEGDTRSLCNKSTNLRELTDRIIEDLRSKLIDICNNDVHCDLVSFDPECQDEIFASKNLYSNLVRVRRDERKEEEKAKKKKEKIEIKFKFIGKIIKENYDNPRRGLQKLREKIQLMTRSGKLDLLNNKTNYEIAKLALNLHVVFGEVQDLCEPGNIPRKHNCIKCPLGTFHDASARQCKPCPFGEYQDVAGSVKCKKCPESTYTRKMRTKSLQDCISICQPGYYSKRKHHGSSIISVEPCMSCTFGFYQPKYGQSTCLPCPANTTTQNRGSISTDECIYPDNPENDICYTKPCLNDAQCVEKEDGFSCECRDRYVGTQCEIFQNPCNSSPCLNEGLCIVQETNKKMPYYCSCKSGYTGHNCDIYIDECANNPCQNDGKCVSTEDDYICICKDGFEGDFCEISINHCDVMPCEQGSTCNIINQTWHCSCAPGFLGRRCNLLACDWLPCHENAICINIIEDNATRNSYRCECPSGYTGEDCSIKIDYCSSSPCINNGECQNLSFNYTCICPPLFTGRNCESELTSDYIMNFVKSSTTDYVMMKGPLKNISELTITVWLQSMDTFNYGTVLSYATHDQDNAFTVTDYNGFVLYINGRGIVTDVKANDGYWHFLCITWENTNGSWNIFLDGVLKDNGTHLAKGLIISGNGSLVVGQEQDRVGGGFSESESFVGNITLLDIWDTVFTKDHIMYLYRTCETYYGTLFTWAHMLDHIHGDIVIGKSPFCHGCTLPIAPYKGNVNTTKDFLEATYYCDIGYVLKFGGKEQQVLKRKCLKHGEWEGSDTPKCLRVRCGFPGYFPRGYINGWSYFFEDQIYYSCISGYELRGSVRRVCKSNGKWSGLPPICIGVTCKSLLAPENGDIEYIIEENERDDITILQAGQQLEFKCNVGFHLIGEKYLTCLETGKWNYDSPICIPYKCPPPKKVEHGYMKVIINGKERSFTYELKENSIDDLFTRNYSHGDIVEYFCDAGYKFESINNSSEVFSLQCSNDGVWTGYLPNCTLIKCPWPNPIEKGKIYLRTEGNMTFEIPNIPQASYMIQDFNNKDLREMFVPNAEIVVICNLGYTLIGENNRICSNEGTWIPENQTCKPRNCPISNHIISQFLNVNRSYKDVNSSYGNIHFHIEGEIYDTKIIMACQNIMTDSNAFNVEDKLNVTWICDEFGQWKLLNFLQYNNDVIQIYDITKKTCEGVLCATVIDITTFNEPKSVTNIFTFSCHQGYILEGSKTFACHSNGTWSTIPMCKRVACHNPPMPINTVLKQNEIDYAVGNIVHYECIAGYRIFGQSTTKCLPNGKWSKMRGKCSKISCGKPKVPLGVVVYGPSYLFQDQLAYICPNGKRVGSITCKSDGKWSNPPQCTNK</sequence>
<protein>
    <recommendedName>
        <fullName evidence="24">Sushi, von Willebrand factor type A, EGF and pentraxin domain-containing protein 1</fullName>
    </recommendedName>
</protein>
<dbReference type="PROSITE" id="PS00022">
    <property type="entry name" value="EGF_1"/>
    <property type="match status" value="5"/>
</dbReference>
<dbReference type="GO" id="GO:0005509">
    <property type="term" value="F:calcium ion binding"/>
    <property type="evidence" value="ECO:0007669"/>
    <property type="project" value="InterPro"/>
</dbReference>
<dbReference type="SUPFAM" id="SSF57184">
    <property type="entry name" value="Growth factor receptor domain"/>
    <property type="match status" value="1"/>
</dbReference>
<dbReference type="InterPro" id="IPR001881">
    <property type="entry name" value="EGF-like_Ca-bd_dom"/>
</dbReference>
<dbReference type="GO" id="GO:0016324">
    <property type="term" value="C:apical plasma membrane"/>
    <property type="evidence" value="ECO:0007669"/>
    <property type="project" value="UniProtKB-SubCell"/>
</dbReference>
<keyword evidence="4 15" id="KW-0245">EGF-like domain</keyword>
<dbReference type="FunFam" id="2.10.50.10:FF:000018">
    <property type="entry name" value="Sushi, von Willebrand factor type A, EGF and pentraxin domain-containing 1"/>
    <property type="match status" value="1"/>
</dbReference>
<dbReference type="CDD" id="cd00054">
    <property type="entry name" value="EGF_CA"/>
    <property type="match status" value="4"/>
</dbReference>
<evidence type="ECO:0000256" key="9">
    <source>
        <dbReference type="ARBA" id="ARBA00022737"/>
    </source>
</evidence>
<evidence type="ECO:0000259" key="21">
    <source>
        <dbReference type="PROSITE" id="PS51828"/>
    </source>
</evidence>
<evidence type="ECO:0000256" key="8">
    <source>
        <dbReference type="ARBA" id="ARBA00022729"/>
    </source>
</evidence>
<feature type="domain" description="Sushi" evidence="20">
    <location>
        <begin position="1476"/>
        <end position="1562"/>
    </location>
</feature>
<evidence type="ECO:0000256" key="11">
    <source>
        <dbReference type="ARBA" id="ARBA00022989"/>
    </source>
</evidence>
<evidence type="ECO:0000313" key="22">
    <source>
        <dbReference type="EMBL" id="KAK2576677.1"/>
    </source>
</evidence>
<dbReference type="GO" id="GO:0051093">
    <property type="term" value="P:negative regulation of developmental process"/>
    <property type="evidence" value="ECO:0007669"/>
    <property type="project" value="UniProtKB-ARBA"/>
</dbReference>
<dbReference type="PROSITE" id="PS00010">
    <property type="entry name" value="ASX_HYDROXYL"/>
    <property type="match status" value="1"/>
</dbReference>
<dbReference type="PROSITE" id="PS50825">
    <property type="entry name" value="HYR"/>
    <property type="match status" value="2"/>
</dbReference>
<evidence type="ECO:0000256" key="1">
    <source>
        <dbReference type="ARBA" id="ARBA00004247"/>
    </source>
</evidence>